<feature type="domain" description="RsdA/BaiN/AoA(So)-like Rossmann fold-like" evidence="4">
    <location>
        <begin position="4"/>
        <end position="395"/>
    </location>
</feature>
<accession>A0A931H1C5</accession>
<dbReference type="InterPro" id="IPR057661">
    <property type="entry name" value="RsdA/BaiN/AoA(So)_Rossmann"/>
</dbReference>
<evidence type="ECO:0000256" key="2">
    <source>
        <dbReference type="ARBA" id="ARBA00022630"/>
    </source>
</evidence>
<dbReference type="InterPro" id="IPR036188">
    <property type="entry name" value="FAD/NAD-bd_sf"/>
</dbReference>
<gene>
    <name evidence="6" type="ORF">I5803_01835</name>
</gene>
<dbReference type="RefSeq" id="WP_196984719.1">
    <property type="nucleotide sequence ID" value="NZ_JADWYS010000001.1"/>
</dbReference>
<dbReference type="InterPro" id="IPR004792">
    <property type="entry name" value="BaiN-like"/>
</dbReference>
<evidence type="ECO:0000256" key="3">
    <source>
        <dbReference type="ARBA" id="ARBA00022827"/>
    </source>
</evidence>
<keyword evidence="2" id="KW-0285">Flavoprotein</keyword>
<dbReference type="PRINTS" id="PR00419">
    <property type="entry name" value="ADXRDTASE"/>
</dbReference>
<dbReference type="Gene3D" id="1.10.8.260">
    <property type="entry name" value="HI0933 insert domain-like"/>
    <property type="match status" value="1"/>
</dbReference>
<keyword evidence="7" id="KW-1185">Reference proteome</keyword>
<dbReference type="AlphaFoldDB" id="A0A931H1C5"/>
<dbReference type="InterPro" id="IPR022460">
    <property type="entry name" value="Flavoprotein_PP4765"/>
</dbReference>
<reference evidence="6" key="1">
    <citation type="submission" date="2020-11" db="EMBL/GenBank/DDBJ databases">
        <title>Bacterial whole genome sequence for Caenimonas sp. DR4.4.</title>
        <authorList>
            <person name="Le V."/>
            <person name="Ko S.-R."/>
            <person name="Ahn C.-Y."/>
            <person name="Oh H.-M."/>
        </authorList>
    </citation>
    <scope>NUCLEOTIDE SEQUENCE</scope>
    <source>
        <strain evidence="6">DR4.4</strain>
    </source>
</reference>
<name>A0A931H1C5_9BURK</name>
<sequence>MTPVAIVGAGPAGLMAAEVLAGAGRQVEVFDAMPSAGRKFLLAGKGGLNLTHAEPAEAFLSRYGPRRARLEPLVAAFDAAALREWAEGLGIATFVGTSGRVFPADMKAAPLLRAWLHRLRERGVKFHMRHRFTGWDATGALCFATPQGTRTVAADCTVLALGGASWPRLGSDGAWAPLLQQRGVQVAPLLPSNCGFDVQGGWSEHFSSRFAGQPFKSVAINFDGFHKAGEFVATATGVEGSLVYAASALLRDAILARGEANFELDMLPVRSREDVLAQVRHPRGSRSLSSHLKSRLGLDAIKLALLHELLPKDAFQDAERLAAAIKGLPVRLSAARPVAEAISTAGGVAFEALDEHLMLRAMPGVFCAGEMLDWEAPTGGYLLTACFATGRAAASGALAYQSTLAMDAQT</sequence>
<dbReference type="NCBIfam" id="TIGR00275">
    <property type="entry name" value="aminoacetone oxidase family FAD-binding enzyme"/>
    <property type="match status" value="1"/>
</dbReference>
<dbReference type="PANTHER" id="PTHR42887">
    <property type="entry name" value="OS12G0638800 PROTEIN"/>
    <property type="match status" value="1"/>
</dbReference>
<comment type="caution">
    <text evidence="6">The sequence shown here is derived from an EMBL/GenBank/DDBJ whole genome shotgun (WGS) entry which is preliminary data.</text>
</comment>
<dbReference type="Gene3D" id="3.50.50.60">
    <property type="entry name" value="FAD/NAD(P)-binding domain"/>
    <property type="match status" value="1"/>
</dbReference>
<protein>
    <submittedName>
        <fullName evidence="6">TIGR03862 family flavoprotein</fullName>
    </submittedName>
</protein>
<evidence type="ECO:0000313" key="7">
    <source>
        <dbReference type="Proteomes" id="UP000651050"/>
    </source>
</evidence>
<dbReference type="InterPro" id="IPR055178">
    <property type="entry name" value="RsdA/BaiN/AoA(So)-like_dom"/>
</dbReference>
<evidence type="ECO:0000259" key="4">
    <source>
        <dbReference type="Pfam" id="PF03486"/>
    </source>
</evidence>
<evidence type="ECO:0000256" key="1">
    <source>
        <dbReference type="ARBA" id="ARBA00001974"/>
    </source>
</evidence>
<dbReference type="SUPFAM" id="SSF160996">
    <property type="entry name" value="HI0933 insert domain-like"/>
    <property type="match status" value="1"/>
</dbReference>
<dbReference type="NCBIfam" id="TIGR03862">
    <property type="entry name" value="flavo_PP4765"/>
    <property type="match status" value="1"/>
</dbReference>
<dbReference type="InterPro" id="IPR023166">
    <property type="entry name" value="BaiN-like_dom_sf"/>
</dbReference>
<keyword evidence="3" id="KW-0274">FAD</keyword>
<proteinExistence type="predicted"/>
<dbReference type="Gene3D" id="2.40.30.10">
    <property type="entry name" value="Translation factors"/>
    <property type="match status" value="1"/>
</dbReference>
<dbReference type="Pfam" id="PF03486">
    <property type="entry name" value="HI0933_like"/>
    <property type="match status" value="1"/>
</dbReference>
<organism evidence="6 7">
    <name type="scientific">Caenimonas aquaedulcis</name>
    <dbReference type="NCBI Taxonomy" id="2793270"/>
    <lineage>
        <taxon>Bacteria</taxon>
        <taxon>Pseudomonadati</taxon>
        <taxon>Pseudomonadota</taxon>
        <taxon>Betaproteobacteria</taxon>
        <taxon>Burkholderiales</taxon>
        <taxon>Comamonadaceae</taxon>
        <taxon>Caenimonas</taxon>
    </lineage>
</organism>
<dbReference type="Proteomes" id="UP000651050">
    <property type="component" value="Unassembled WGS sequence"/>
</dbReference>
<comment type="cofactor">
    <cofactor evidence="1">
        <name>FAD</name>
        <dbReference type="ChEBI" id="CHEBI:57692"/>
    </cofactor>
</comment>
<evidence type="ECO:0000313" key="6">
    <source>
        <dbReference type="EMBL" id="MBG9386752.1"/>
    </source>
</evidence>
<dbReference type="SUPFAM" id="SSF51905">
    <property type="entry name" value="FAD/NAD(P)-binding domain"/>
    <property type="match status" value="1"/>
</dbReference>
<feature type="domain" description="RsdA/BaiN/AoA(So)-like insert" evidence="5">
    <location>
        <begin position="191"/>
        <end position="343"/>
    </location>
</feature>
<dbReference type="PANTHER" id="PTHR42887:SF1">
    <property type="entry name" value="BLR3961 PROTEIN"/>
    <property type="match status" value="1"/>
</dbReference>
<evidence type="ECO:0000259" key="5">
    <source>
        <dbReference type="Pfam" id="PF22780"/>
    </source>
</evidence>
<dbReference type="Pfam" id="PF22780">
    <property type="entry name" value="HI0933_like_1st"/>
    <property type="match status" value="1"/>
</dbReference>
<dbReference type="EMBL" id="JADWYS010000001">
    <property type="protein sequence ID" value="MBG9386752.1"/>
    <property type="molecule type" value="Genomic_DNA"/>
</dbReference>